<evidence type="ECO:0000256" key="1">
    <source>
        <dbReference type="ARBA" id="ARBA00022729"/>
    </source>
</evidence>
<dbReference type="InterPro" id="IPR011050">
    <property type="entry name" value="Pectin_lyase_fold/virulence"/>
</dbReference>
<dbReference type="InterPro" id="IPR013424">
    <property type="entry name" value="Ice-binding_C"/>
</dbReference>
<keyword evidence="1" id="KW-0732">Signal</keyword>
<dbReference type="SMART" id="SM00710">
    <property type="entry name" value="PbH1"/>
    <property type="match status" value="11"/>
</dbReference>
<protein>
    <submittedName>
        <fullName evidence="3">Autotransporter-associated beta strand protein</fullName>
    </submittedName>
</protein>
<keyword evidence="2" id="KW-0812">Transmembrane</keyword>
<dbReference type="SUPFAM" id="SSF51126">
    <property type="entry name" value="Pectin lyase-like"/>
    <property type="match status" value="3"/>
</dbReference>
<keyword evidence="2" id="KW-1133">Transmembrane helix</keyword>
<evidence type="ECO:0000256" key="2">
    <source>
        <dbReference type="SAM" id="Phobius"/>
    </source>
</evidence>
<dbReference type="Pfam" id="PF12951">
    <property type="entry name" value="PATR"/>
    <property type="match status" value="27"/>
</dbReference>
<proteinExistence type="predicted"/>
<organism evidence="3 4">
    <name type="scientific">Prosthecobacter vanneervenii</name>
    <dbReference type="NCBI Taxonomy" id="48466"/>
    <lineage>
        <taxon>Bacteria</taxon>
        <taxon>Pseudomonadati</taxon>
        <taxon>Verrucomicrobiota</taxon>
        <taxon>Verrucomicrobiia</taxon>
        <taxon>Verrucomicrobiales</taxon>
        <taxon>Verrucomicrobiaceae</taxon>
        <taxon>Prosthecobacter</taxon>
    </lineage>
</organism>
<dbReference type="RefSeq" id="WP_184338306.1">
    <property type="nucleotide sequence ID" value="NZ_JACHIG010000001.1"/>
</dbReference>
<accession>A0A7W7Y839</accession>
<gene>
    <name evidence="3" type="ORF">HNQ65_000932</name>
</gene>
<dbReference type="EMBL" id="JACHIG010000001">
    <property type="protein sequence ID" value="MBB5031378.1"/>
    <property type="molecule type" value="Genomic_DNA"/>
</dbReference>
<keyword evidence="4" id="KW-1185">Reference proteome</keyword>
<sequence>MKKSSPLFDRLRRHVTRPVTLVLTVLFPFWAGQVQGATFYWDPDGTAAGNNASTGAGLGGTGTWNTTSSFWWDGVSTDGAWANATSPTDTAVFAGAAGTVTLGAPITVGGLTLNVGGYSLSGSTLTLTPSTGLTSPVIAVNNNGFGTNGTTISSTIAGTSGFTKTGNGTLRLSADNSATLSGDVAIKGGNVVITNANQLGSLTGNAISVTGIANTGNPGFTGGALILQGTGNGAGVTTGSISLGREVSISGRGPGASNSTGSLVSIGYNTLAGGITLGSVATEARAWATHGATTVSGTVNLGTGNAQLFYGNGNWIISGQVTGTEVANDRFVKTGNLVSTTMWLQNANNNFAQAVRIDSGTVRVQTGGALGQNTGTGQIDLNNGTIEIRTDAVAGFAGRTARVRNNTTGTFFIDHDITGSLSIGSSLQNQTLAMGALIRDTGANAANFTINGRNGYNISFTSATPTAGDYRGITVTNNSSGTVTLTGGNVWNANAGTASTYTVTGGGETIITGAVVASGSANVLTKSGSGTFTLGSTAATTSTFTGNANANDGTLVIRSINALNPTSTSAGRVVFGGGALSFIGVEGTGAGETWTNKIADLNNANSYILADQSGSAPTALILPNNFAVTNTAAKTLNLGGSAPASIVNQVSGLITNGVNLTNVLKFGTDTWEIAAPTNYGTSSTINLAATGATASTTVTLASGSTAGLFVGQPISGAGISFGATITQILDGTTLILSSSRAANTAAGAAAIGTANGITTALTTTAASTGTTNPVITVASTVNLVPGQKVTSTNLPASQNWYIRDITSATTVTLVSGTGASLAAGAVLSGEVITPQLSINFGGNLTITNGIFRANSATATSDIINSTSNLIFNTDSVTLMGNAGGTFNYVGFATGSSTEVLGRLVPTAGHGVISITNGTGADTLTFLDIGTRGAGATLDYQPGIGTINFNGTAPAGTNGIQSGYATFNGLDWVSSGATVSQYTGYTAWSGSLAPTSTLNYSISGAASTTAVAATVNSLKLTGGAALTLNQSLSFSTNPGGILFDNSAGSASITGAFALGTAAQELVVITNGSSPAVAPSSGAALTTGNALSIGSASSGTTISSGAGALTKAGTGTLILFGNNAYTGNTTINQGAIQMSGSTAALGVLSTAGNQTAIRQGAILDINAAGASTALYTGGPSYAQISIGALTGTGLITNSGAGANTQSSISLGGTATTGTTTFGGTLQDGAGKLNVIINGTSARSQAILGAQSYTGVTVINTGNLAVTRLADGGLASGLGASSNAASNLIFNGGTLTYTGAAAASATTGGGIYQTTQSPSISTDRLFSLAGNATIQSSGTYGNESAAAGTGANNASIIWSNTGDIAFVTNGAKTLTLGGTSIGDNIFRPRITNNTLDSTATALTVSGGLWILNPAVANTYTGVTTISGGQLRAVEGVGVTSTSNLTLSGGVYEVAGTTFARTLGTGAGQVQLTAGNTGFAAGTTSRLVVNLSSGAALTWGSGSFNPATSLVLGSSTALGETELTNAINLGTAARTVTVNNNGNTGAMVTAGILSGVISGGSGGTLTKAGGGVLILGNANTYVGTTTVTSGSLVVSSIGGDGSASSLGSGTGTSGTFIFNPGDSDLNPLIYVGSGETASRNLTLQASASFTTNRNFRIDSSGSGALVWNTGTFANTTRGDTVARVVVLDLRGSNTDNNMMNLVLTDSTNATSPNQLSVAKNDGGTWILNPASSNTFTGAISVGGGNLGLTSNGIGSASGITLSNAGIFAYGGALTTTAPLTLANNSAAVFAGRNAITFNATVTKAAGANDQTISNNLEVGALLTFSGNYVSLENPTAISTRILNIRGYGSTVWNGVIADNSNVATSTGTAGSRTALNIAIDPNASFTLTGSSANTHTGGTTLSDGILIVDKVGAFGAAAFGGTATFAFNGGTLRVGPNLANLTGGNAITNAVTIGGSPPKVDGSKSIEFSGGVALGASRTLQNETTSGAQLIISGTGITNTAASTLTIFGAGNTLISGVYNAGTGASGLTMSGTGTTTLTAANVATGTLTASRGTTTLSGASGAWGAGNIAITAGGTLVIDNVTGGTNNNNRLFDTGTVTTTGGTLNFIGNGTTETTGALTVNSIDMVIDTTGSAGANTLTFASVNFANSGSSLNLAKVGSLGSNNKILFTTSTGLNLSNNVAARVFLGGADFATYNGTNGIVAFSGYAAGTDINTALATDTVKVTSSYTVDDISVSRTLNALSISDTTARNIGVLGGAGDFTLTLTSGGIIADGSGLTHTISVPRLNLGANAFIQTTTGTTLDITGAITSASSVAKALPGTLQFSAKQWYNSTTNVNEGTLILNAGNNTLFPGIAGLNIDSNATVDLKGSIQYVGNLGSPGVLPGTGGTIISSTGGGLLVAGSGNTTWAGTISGTGLSFVRTGGNTTTTLEQAQTYTGSTLVMGGVLALENDATLLNTSAIDLNYAALQLNNNNSLQTQNNNRIGDTIPITLRGGSITYTGRLTTAATETFGAVTLAQGANTITANTGGGTITSVDITFASLTRSNNSTVNFTGTNLGQQGNNSRILFTTPLATTNGGMIGAWAIANSSDYAAYNAGQGIGVVGQGGFVGYDGSAGSGNLWQIPAVAATTTTLAPGTTNAAILRLAGAFTNDIAFTNAGDILNLELGGLLRSDNAVNSTIGTTAIRGVLTSGIGELITYNNQNTITINSVIQGATKLVKDGAGTLTLTAPNTYSLGTVVNRGTLNISPTTAGDVVIPGGGFVINGGVQGTGTTVNLNTSNAIAASTDLTMNGRASLTFAASVNQTLNSVTLNNNGGDAAPTLTVTGTLTLGSSSPVTATSSNANSTATITGGTVALTSASNTFNIAPIAVGAQTYTSIQPTLSIASIITGTGSITKTGTGLLQLSAQNVFNGLTVSSGGIVVGASSTNSTATVVSGPLGIGPVAMAAGTTMLTAGSFSIGNDISFAGSPTFDATAITAWTLTLTGNLTGAGLSGGTPTINVINPGTTVALLGNLPAASSYTKTGLGTLIFNATNYTGNFNATALGNSNLVTLIHDGDRTGSVQTLALGSVIFDSGIVPSITLNRGGSLPFPTASNKILAPSSISNLGLGLTVTTNSGYGLQVSDAIAFTATPTYNVSGTQASNVTQGLYLTGNLTGTGFNKTGSGTMVIANATPSNNTFSGNININQGTVAVNADAQLGNSGNFIVLSPTTGTSAFRATDNITTSRVIQLANTANTRAIEVTNGKTLQLNAAFDLNGGTGATASLNKQDLGTLVINASNSGWSGNVNIVQGAILVNNPALTSPLGTGTISVSPSAGVVGAALQLAGGVTVNNALNLQATANTLSAGINFQGVLDNVSDTNTYAGGIAVPFDSTIGARAGSTLNITGLITVTGTRRLQFNAEGDINATGGQSGAMFGFDKYGSGTLTITTALFGGTITTGGVKVEKGTLVLSGAGTTNSSGAVNIVYQGATMRLDNSGTNTSNRLTARALTLQGGTFDFIANNSTETAGAFVADQGANTINNGGTGSSALTFSTFAGNAGGTLNVTGTFGTATNFLKFTTAPTLTPANTGILNRVTVNGNELATYSASLGVIPFTGYASATNILSATATQTFKATSSTLNSLTGNQTLNALTINNTAAVGGLGGLNPATLTLTSGTIMANGTGGAFLNTPIVSLGAEGLVYVQSGQSLTVNSGMTGTAGLTKSLPGTLNINAQQFVSGTTYINSGSVVLTSTGITNPMLYNQSLAVNFGGTLDLNGNNQFVGGLSSASAGGGNGISGGTVTNNASSQAILTVNGNTNFAGVISGNIYLNKTGTGALNLQSAQTYTGPTLITGGTLTLNDNGALPNTSQPIYINYGGLTLANGNLYNVNNRVNDSAPITMAGGTLSYSGRQQLNSTETLGAITLTEGFNFISAATGGTNVNSAILTLASLSRSAGSAATLRFNGSSNSLGAIGSTPNVLITSAPTLTNNIIGAWAIVDREWASYDSTYGVGQLNQNGFAGYSALGLLSNPTATDNVRFTAAGTTTLVANTTVNTLNFASQTAATVLNLGGNTLTVQGGGILFAQATDNVDFSILNGTITGPSGGGDLYLTHANYGGTNRTVTLNAPIADNSGAIRVIFTSGQVEAAGVGNTIINSVNTYTGGTVINSGNIVLGATGQMGTGGLTVNQAIFTQTAGGIIPSSNTLTLGGASLVNLAGNNTLAGIIVNNLGGSAPTVNPTGVLTLTGGISSTSVNAGNAAVIGTGTIDLNGAASYSINVGATLVNGVQVAPWGADLTINSAIQNGGIVKSGNGILQLGSTASTFTGGVTVNSGGIIIGASSSPSTYSGIPGTGTVVTNGPLGTGTLTLANNVSVVSTAANAVANALTILDSANSTGPGSGTGSTIFNGTNNITFNGVTTLPETWNATVTAPQMTVIIADASPSDSSAIINKYGLGTLSVGNFGGTLNAAGGLIFTADGNTLGTNESLSVGANLNVTSDVSVTVNRSGSAPLARNKNIQQGNLTNNGSILAVQNLNGYGVEFTGTTTLSGASHMSVATATASNVVQGLTLSGVVSDVGGYTLVKSGAGTLALTNSGNTFGGTGATIDILNGIVAVNSDGALGNINNSITLDVDGTTGVGLRATGTFSTARSIILNALNNAMEVTAGNTLTLNTPFSLAAGTGVTFTKNDNGILAINASNSTWTGAITINAGAIQLQNSNALGSGAVTISPAVGAALQLAGGVTYSNPITFGVTGMTGINSGGVIQAVSGTSTFAGLITQTSGNSITIGADPSATLNITGGIATVNSTTFNVGAGGTINLSTVAYGNGAATGNNFIKIGAGSMVVSVASPAASASAIVVSAGTLTFNGAGLIGTGTTANALVDVGATLTLNNSATLTANRLGGSGRTLQLRGGNFNLIGNASNTTEALGAPTFSRGYSVVTVTADPAGQANLTFGAAANNVAPAQNATTGPSGASVLFRGSSLGSAAGAGVATIANSTGGFTFNGQTGAAGTANKGILPWALVDTTATGNGTSFATADTGTANLRPLAASEYNTANTFTASNNINLTSGSTSTGAATLNINSLTMSGGSTATIGSLLQLTSSSGGILVTSGSSTISGGVLNQVNTSSPFNIWTPGTASLTITSLLTGGNGTSNGAISFVKAGAGTLTLSTPQSSISGLTTGVNSLSGQFVINQGTLVLNGGKNTLQANNFIAINGGTLDLNGNSQQVLALFTDGAVNGAGGTITSNTGTGNLVINQDNNARNWAGAVTGSVNLTRSGQNTLTIYSPQTYTGTTLLNGGAITLRDNATLANTTSIDINYATLTADNNTGTIDLTNRINDAAAINLRGGTLALQGRALVASSETVGTVTLAQSNSFISSVVGGGTGINSSDLIIGNLVRTTGGGTVNFTAATGGQIGSSARVILNQINGVSTSTAFAGLTNNIIGGWAVIGTSDFATYVPGLGVAALGTAGALQYSNTTSTPTTIDAAATADNISINVAVTGNTLTVSNNKTLNSLRIGNIAAQTVNIASGRTLTLSSGGLLFFSTASQTIGSAVNQGSITTSGTELFVYAQGTGPQIINSVITGSNVALVKSGSGQVNIAGTNTYGGGTVVNQGTLNVLATGTIPLASTPANGLVINNATVTLNAAGSINSGNVVTLNGGSALNLFGNNTVAGLVFNNIGGTSNPTVTTYSTASATGAGSTGVLTIGSQGIVSTSSNVGTIALIEGRVDFGSSPNTISVGTIDANGTSDIAPLQRAFLLRAIVGSSGGITKSGNGILQLGAQNVFTGSFNVTAGGIQNGVANAGSRFSALTLGSGTRYDLNNASTTWGSLSGSGTIFNSSGAQTLTVGFDNTSTVFSGQIQRFNDATLNAVGLQKIGTGTLRMTGAQSASTGSTGTVTISGGRLVFDGSGQWFTGTTAPAFAGTFTANEGGTLALDNSTTNINNRLGLNATGTLNLNGGSFSISGSGTASTPTTEQITAFNITNGGGRVDLTANASNPLTLTITTLSSLNSQGSAVFTGITGAASSSGVANLVITTPNLSGSQGGGANGTTTMSIRSDSLADPTVGGNGVGFLVKDSVTNNWRALGVASNGSAAPAEYLTTSNTATALAWGATNNVGVSGSQSIFANTPANTLTFLANGTIQSGLNATAFGNYGPGGGLLTMNLSNATALLVQAGFTASINVGNFAATTAGTTPNIHVVAGATLNINGAFNIGGTAGLLKSDGGTLNLNGQAYFTGGNTTVNDGTLNLNSGSDNTLAVVPGATTPTVNALNVNGTTAVVDLNGRNQAVGVIQGVNPLPGMAGTVRNTGAAATLTSTGGGTFSGSITGNIAFTRAGNNTTLLTSTNTYNGATIVRGGTLQLRDSGTISSTAGLTLNYGTLNWDNYGLNPSATPPTRIAAANPVTLQGGTFTINGAGSVDTVVTLSSVTVTGGGNTINTLPYISQGSTVSLTISNLVRNASTRSGVNFNGFTTNNSSAGSNTLGGQGLNTNSNIFLTQLNGTAFSSANLVNGIIGGWAVADGSTFATYSDTFGVVAMGNTYGGFSSTAFTGTDISAATVATGNYNDGTSRTLTTGVKAANSWRLAPGAAQTITPVSGTSWTFGTGIITNANQSITIGAVDATNTLSGTGSDLYFYINQNTTVINAAITGSSSLISNGGATLRLSPQFASNTYTGGTFINAGTTNLQAAAGLVAIPGDLTINNASVVLGNATTGQIASSSNININGGGSLTLFNYTTGATQTLASVNFNNQGGTANPTFAFGTPTTSASTIILTAANAITSTNDSLATTPVFTTGAGTLTNLQLSNAAPVITTSGLSPNSLNIQVVISSAGGAITKSGAGSLTLSGANTFTNGFNLNQGTLIFGAATAGTPPAITSGPVGTGTLTIAGGTTIMSDGTVRSIGNATTINGDFTVGGLVSGNGVTLTGAMNLGAAMRTITVLSPAATLSINSAITTTVASTTGLTKAGAGILTIGVAQTDAAFGGTGTTAGITIAGGILKNGVANAIANSSLITINAGAGYDLNGFGQISKQLTGTGFITNSAASTQVLVIGGTAATDSTTNLNSTFGGVLTDNSVANASSKLALTKSGIGTLTLSGNNNYTGNTLINNGTLQLVGSGSATLGGTAVTVASGATLNISGNTTIGSSTAGSLTVNSGATLSLLDSAVNTLTLANASAGTNLTLSVGGAASLLLDVNAAGNTTDLISVGQKLNLNSGGATVGLNTISGTTLANGTYNLVTFLAGSTSAGSFTFGAGTGSFTFGAGGNVVQIGGGRSYNLTWSGGTSTGRAATSGNFDVSGTGTTALQLSVISNATPTAAYWSGARGDGSWSTILNPSNQTNWLNGPAGTDPLQLPGSISTVYLTANSATNLSTTLDGSFSIAGLVFTGTGTANTAGSTIASGAGTNTLTINASGITVQSGSGNNTISASVILGASQTWTNNSSSSTLTVSGTVSGSSNLTVDGAGSTTISGAINTGTGGVTKNGTGTLNFTAVNTYTGATAVNSGILNIQSAAALGSADGTAGTGTTVASGATLQIQGGITVGNEATTISGPGASGQNAAIVNVGGINNYGGLITLAADSSISADAGTLNLTNTGAITGSGFNLTLTGSGSGSVGSAIATGSGGLTVSGGSTWTLTGTNTYTGNTSVTGGSTLQLGNGGSAGSLSASSAISVAASSTFVVNQSGTVTQGTNFSSSAITGAGNFTKTGSGTTILNADNTYTGATTVSAGTLQVGDGTSGSINSSVGGVSVASGATLSGSGTIAGSTIIGSGAFLAPGNGAPATSNQTLTFTAASTSLTVANGGQIQLGLTTADSVDSGFVAWFNANGGTAADYVASLNGGTGTIANTTWNNGHDGSHDFISASGTILLGSSAGTDARIYVSANNLTGATYGSIFNLIDWSTASIKDGTALSAMGSGSFSVTDNLVLDSIGAGLTWDTSLFNNYGILVVVPEPARMILLMFGLLGIAIRRRRRRSSI</sequence>
<evidence type="ECO:0000313" key="4">
    <source>
        <dbReference type="Proteomes" id="UP000590740"/>
    </source>
</evidence>
<keyword evidence="2" id="KW-0472">Membrane</keyword>
<dbReference type="NCBIfam" id="TIGR02595">
    <property type="entry name" value="PEP_CTERM"/>
    <property type="match status" value="1"/>
</dbReference>
<feature type="transmembrane region" description="Helical" evidence="2">
    <location>
        <begin position="7904"/>
        <end position="7928"/>
    </location>
</feature>
<name>A0A7W7Y839_9BACT</name>
<dbReference type="Proteomes" id="UP000590740">
    <property type="component" value="Unassembled WGS sequence"/>
</dbReference>
<dbReference type="InterPro" id="IPR013425">
    <property type="entry name" value="Autotrns_rpt"/>
</dbReference>
<reference evidence="3 4" key="1">
    <citation type="submission" date="2020-08" db="EMBL/GenBank/DDBJ databases">
        <title>Genomic Encyclopedia of Type Strains, Phase IV (KMG-IV): sequencing the most valuable type-strain genomes for metagenomic binning, comparative biology and taxonomic classification.</title>
        <authorList>
            <person name="Goeker M."/>
        </authorList>
    </citation>
    <scope>NUCLEOTIDE SEQUENCE [LARGE SCALE GENOMIC DNA]</scope>
    <source>
        <strain evidence="3 4">DSM 12252</strain>
    </source>
</reference>
<dbReference type="InterPro" id="IPR006626">
    <property type="entry name" value="PbH1"/>
</dbReference>
<evidence type="ECO:0000313" key="3">
    <source>
        <dbReference type="EMBL" id="MBB5031378.1"/>
    </source>
</evidence>
<comment type="caution">
    <text evidence="3">The sequence shown here is derived from an EMBL/GenBank/DDBJ whole genome shotgun (WGS) entry which is preliminary data.</text>
</comment>
<dbReference type="NCBIfam" id="TIGR02601">
    <property type="entry name" value="autotrns_rpt"/>
    <property type="match status" value="13"/>
</dbReference>